<dbReference type="Gene3D" id="2.120.10.30">
    <property type="entry name" value="TolB, C-terminal domain"/>
    <property type="match status" value="1"/>
</dbReference>
<evidence type="ECO:0000313" key="3">
    <source>
        <dbReference type="Proteomes" id="UP000786662"/>
    </source>
</evidence>
<sequence length="376" mass="41456">MSKSKKILIILAVILGLIFMGMLVYYFFFKKMALPPPGAPPEDILGGEVVAPAQKERLVALTQETVLGAAVTNFTEPTSDLKVTYVAWDGVINQIDFNGGNKNKIGLAASERIGEVVFSRDGRLISVKYALASGQNRYLVYDVEKKSLKSLPTNTAGLSLSPLGDKVVILSPGENALKISTASGDLTDFKNISATQIPDLILDWHNDNTIALKTRPSGLAWGILYNLDLKTKKINRILGNVYGLTSLFSPSGKKVLVSETEQDGSSLKLKSINLEKNTQSAISQFTLPEKCAWAQDDRTIFCGIIKTENDYIMPDDYYKRKIKSSGEEIIRINLDTGQTQKIIEGIFNAANLFLAPDESYLFFINKIDGRLYRLTL</sequence>
<evidence type="ECO:0000313" key="2">
    <source>
        <dbReference type="EMBL" id="MBI2052302.1"/>
    </source>
</evidence>
<dbReference type="AlphaFoldDB" id="A0A9D6DP47"/>
<reference evidence="2" key="1">
    <citation type="submission" date="2020-07" db="EMBL/GenBank/DDBJ databases">
        <title>Huge and variable diversity of episymbiotic CPR bacteria and DPANN archaea in groundwater ecosystems.</title>
        <authorList>
            <person name="He C.Y."/>
            <person name="Keren R."/>
            <person name="Whittaker M."/>
            <person name="Farag I.F."/>
            <person name="Doudna J."/>
            <person name="Cate J.H.D."/>
            <person name="Banfield J.F."/>
        </authorList>
    </citation>
    <scope>NUCLEOTIDE SEQUENCE</scope>
    <source>
        <strain evidence="2">NC_groundwater_191_Ag_S-0.1um_45_8</strain>
    </source>
</reference>
<dbReference type="EMBL" id="JACOYY010000037">
    <property type="protein sequence ID" value="MBI2052302.1"/>
    <property type="molecule type" value="Genomic_DNA"/>
</dbReference>
<feature type="transmembrane region" description="Helical" evidence="1">
    <location>
        <begin position="7"/>
        <end position="28"/>
    </location>
</feature>
<dbReference type="InterPro" id="IPR011042">
    <property type="entry name" value="6-blade_b-propeller_TolB-like"/>
</dbReference>
<keyword evidence="1" id="KW-0472">Membrane</keyword>
<keyword evidence="1" id="KW-1133">Transmembrane helix</keyword>
<proteinExistence type="predicted"/>
<organism evidence="2 3">
    <name type="scientific">Candidatus Sungiibacteriota bacterium</name>
    <dbReference type="NCBI Taxonomy" id="2750080"/>
    <lineage>
        <taxon>Bacteria</taxon>
        <taxon>Candidatus Sungiibacteriota</taxon>
    </lineage>
</organism>
<comment type="caution">
    <text evidence="2">The sequence shown here is derived from an EMBL/GenBank/DDBJ whole genome shotgun (WGS) entry which is preliminary data.</text>
</comment>
<dbReference type="Proteomes" id="UP000786662">
    <property type="component" value="Unassembled WGS sequence"/>
</dbReference>
<keyword evidence="1" id="KW-0812">Transmembrane</keyword>
<protein>
    <submittedName>
        <fullName evidence="2">Uncharacterized protein</fullName>
    </submittedName>
</protein>
<dbReference type="SUPFAM" id="SSF82171">
    <property type="entry name" value="DPP6 N-terminal domain-like"/>
    <property type="match status" value="1"/>
</dbReference>
<gene>
    <name evidence="2" type="ORF">HYT38_01310</name>
</gene>
<accession>A0A9D6DP47</accession>
<evidence type="ECO:0000256" key="1">
    <source>
        <dbReference type="SAM" id="Phobius"/>
    </source>
</evidence>
<name>A0A9D6DP47_9BACT</name>